<evidence type="ECO:0000313" key="2">
    <source>
        <dbReference type="EMBL" id="KVG61063.1"/>
    </source>
</evidence>
<accession>A0A103R4I7</accession>
<dbReference type="PANTHER" id="PTHR35569">
    <property type="entry name" value="CYANAMIDE HYDRATASE DDI2-RELATED"/>
    <property type="match status" value="1"/>
</dbReference>
<protein>
    <submittedName>
        <fullName evidence="2">Phosphohydrolase</fullName>
    </submittedName>
</protein>
<comment type="caution">
    <text evidence="2">The sequence shown here is derived from an EMBL/GenBank/DDBJ whole genome shotgun (WGS) entry which is preliminary data.</text>
</comment>
<dbReference type="AlphaFoldDB" id="A0A103R4I7"/>
<gene>
    <name evidence="2" type="ORF">WJ33_32090</name>
</gene>
<dbReference type="EMBL" id="LOXM01000198">
    <property type="protein sequence ID" value="KVG61063.1"/>
    <property type="molecule type" value="Genomic_DNA"/>
</dbReference>
<dbReference type="SUPFAM" id="SSF109604">
    <property type="entry name" value="HD-domain/PDEase-like"/>
    <property type="match status" value="1"/>
</dbReference>
<sequence length="213" mass="23187">MGQSVAGIRIPDSALARAAAAAAAAQEPALLYRHAMRVFLFASLIGRRRALAFDADLLYVAALFHDIGLTRRYRDSRHRFEVDSANAARAFLDGHGVPAAETAEAWRAIALHTSFGIHPHMAPLTALLGAGVETDLFGAHFDEVTRAERDAVLHAWPRGAGFKELILEALAEGIAQRAATTFGSVCADVLERHDPNYRRMNFCGRVLGSNWKD</sequence>
<proteinExistence type="predicted"/>
<dbReference type="Gene3D" id="1.10.3210.10">
    <property type="entry name" value="Hypothetical protein af1432"/>
    <property type="match status" value="1"/>
</dbReference>
<dbReference type="GO" id="GO:0016787">
    <property type="term" value="F:hydrolase activity"/>
    <property type="evidence" value="ECO:0007669"/>
    <property type="project" value="UniProtKB-KW"/>
</dbReference>
<name>A0A103R4I7_9BURK</name>
<keyword evidence="2" id="KW-0378">Hydrolase</keyword>
<dbReference type="Pfam" id="PF01966">
    <property type="entry name" value="HD"/>
    <property type="match status" value="1"/>
</dbReference>
<organism evidence="2 3">
    <name type="scientific">Burkholderia ubonensis</name>
    <dbReference type="NCBI Taxonomy" id="101571"/>
    <lineage>
        <taxon>Bacteria</taxon>
        <taxon>Pseudomonadati</taxon>
        <taxon>Pseudomonadota</taxon>
        <taxon>Betaproteobacteria</taxon>
        <taxon>Burkholderiales</taxon>
        <taxon>Burkholderiaceae</taxon>
        <taxon>Burkholderia</taxon>
        <taxon>Burkholderia cepacia complex</taxon>
    </lineage>
</organism>
<dbReference type="Proteomes" id="UP000064029">
    <property type="component" value="Unassembled WGS sequence"/>
</dbReference>
<dbReference type="CDD" id="cd00077">
    <property type="entry name" value="HDc"/>
    <property type="match status" value="1"/>
</dbReference>
<dbReference type="OrthoDB" id="8478129at2"/>
<dbReference type="RefSeq" id="WP_059755664.1">
    <property type="nucleotide sequence ID" value="NZ_CP013416.1"/>
</dbReference>
<dbReference type="InterPro" id="IPR006674">
    <property type="entry name" value="HD_domain"/>
</dbReference>
<dbReference type="PANTHER" id="PTHR35569:SF1">
    <property type="entry name" value="CYANAMIDE HYDRATASE DDI2-RELATED"/>
    <property type="match status" value="1"/>
</dbReference>
<feature type="domain" description="HD" evidence="1">
    <location>
        <begin position="32"/>
        <end position="117"/>
    </location>
</feature>
<reference evidence="2 3" key="1">
    <citation type="submission" date="2015-11" db="EMBL/GenBank/DDBJ databases">
        <title>Expanding the genomic diversity of Burkholderia species for the development of highly accurate diagnostics.</title>
        <authorList>
            <person name="Sahl J."/>
            <person name="Keim P."/>
            <person name="Wagner D."/>
        </authorList>
    </citation>
    <scope>NUCLEOTIDE SEQUENCE [LARGE SCALE GENOMIC DNA]</scope>
    <source>
        <strain evidence="2 3">MSMB2036</strain>
    </source>
</reference>
<evidence type="ECO:0000259" key="1">
    <source>
        <dbReference type="Pfam" id="PF01966"/>
    </source>
</evidence>
<evidence type="ECO:0000313" key="3">
    <source>
        <dbReference type="Proteomes" id="UP000064029"/>
    </source>
</evidence>
<dbReference type="InterPro" id="IPR003607">
    <property type="entry name" value="HD/PDEase_dom"/>
</dbReference>